<dbReference type="AlphaFoldDB" id="A0A1Y1UA02"/>
<proteinExistence type="predicted"/>
<organism evidence="2 3">
    <name type="scientific">Anaeromyces robustus</name>
    <dbReference type="NCBI Taxonomy" id="1754192"/>
    <lineage>
        <taxon>Eukaryota</taxon>
        <taxon>Fungi</taxon>
        <taxon>Fungi incertae sedis</taxon>
        <taxon>Chytridiomycota</taxon>
        <taxon>Chytridiomycota incertae sedis</taxon>
        <taxon>Neocallimastigomycetes</taxon>
        <taxon>Neocallimastigales</taxon>
        <taxon>Neocallimastigaceae</taxon>
        <taxon>Anaeromyces</taxon>
    </lineage>
</organism>
<comment type="caution">
    <text evidence="2">The sequence shown here is derived from an EMBL/GenBank/DDBJ whole genome shotgun (WGS) entry which is preliminary data.</text>
</comment>
<dbReference type="EMBL" id="MCFG01000984">
    <property type="protein sequence ID" value="ORX34336.1"/>
    <property type="molecule type" value="Genomic_DNA"/>
</dbReference>
<evidence type="ECO:0000313" key="3">
    <source>
        <dbReference type="Proteomes" id="UP000193944"/>
    </source>
</evidence>
<evidence type="ECO:0000313" key="2">
    <source>
        <dbReference type="EMBL" id="ORX34336.1"/>
    </source>
</evidence>
<keyword evidence="3" id="KW-1185">Reference proteome</keyword>
<sequence>MPKFSLRKNTGYSAKSDEEIEMNQEDSVQQLRIEASQACNSLAEGLEQLSNETSQACSNIMSGVNQGFVSKDDLQYNELFRISEKGYSLL</sequence>
<protein>
    <submittedName>
        <fullName evidence="2">Uncharacterized protein</fullName>
    </submittedName>
</protein>
<evidence type="ECO:0000256" key="1">
    <source>
        <dbReference type="SAM" id="MobiDB-lite"/>
    </source>
</evidence>
<feature type="region of interest" description="Disordered" evidence="1">
    <location>
        <begin position="1"/>
        <end position="22"/>
    </location>
</feature>
<name>A0A1Y1UA02_9FUNG</name>
<gene>
    <name evidence="2" type="ORF">BCR32DRAFT_288662</name>
</gene>
<dbReference type="Proteomes" id="UP000193944">
    <property type="component" value="Unassembled WGS sequence"/>
</dbReference>
<reference evidence="2 3" key="2">
    <citation type="submission" date="2016-08" db="EMBL/GenBank/DDBJ databases">
        <title>Pervasive Adenine N6-methylation of Active Genes in Fungi.</title>
        <authorList>
            <consortium name="DOE Joint Genome Institute"/>
            <person name="Mondo S.J."/>
            <person name="Dannebaum R.O."/>
            <person name="Kuo R.C."/>
            <person name="Labutti K."/>
            <person name="Haridas S."/>
            <person name="Kuo A."/>
            <person name="Salamov A."/>
            <person name="Ahrendt S.R."/>
            <person name="Lipzen A."/>
            <person name="Sullivan W."/>
            <person name="Andreopoulos W.B."/>
            <person name="Clum A."/>
            <person name="Lindquist E."/>
            <person name="Daum C."/>
            <person name="Ramamoorthy G.K."/>
            <person name="Gryganskyi A."/>
            <person name="Culley D."/>
            <person name="Magnuson J.K."/>
            <person name="James T.Y."/>
            <person name="O'Malley M.A."/>
            <person name="Stajich J.E."/>
            <person name="Spatafora J.W."/>
            <person name="Visel A."/>
            <person name="Grigoriev I.V."/>
        </authorList>
    </citation>
    <scope>NUCLEOTIDE SEQUENCE [LARGE SCALE GENOMIC DNA]</scope>
    <source>
        <strain evidence="2 3">S4</strain>
    </source>
</reference>
<reference evidence="2 3" key="1">
    <citation type="submission" date="2016-08" db="EMBL/GenBank/DDBJ databases">
        <title>A Parts List for Fungal Cellulosomes Revealed by Comparative Genomics.</title>
        <authorList>
            <consortium name="DOE Joint Genome Institute"/>
            <person name="Haitjema C.H."/>
            <person name="Gilmore S.P."/>
            <person name="Henske J.K."/>
            <person name="Solomon K.V."/>
            <person name="De Groot R."/>
            <person name="Kuo A."/>
            <person name="Mondo S.J."/>
            <person name="Salamov A.A."/>
            <person name="Labutti K."/>
            <person name="Zhao Z."/>
            <person name="Chiniquy J."/>
            <person name="Barry K."/>
            <person name="Brewer H.M."/>
            <person name="Purvine S.O."/>
            <person name="Wright A.T."/>
            <person name="Boxma B."/>
            <person name="Van Alen T."/>
            <person name="Hackstein J.H."/>
            <person name="Baker S.E."/>
            <person name="Grigoriev I.V."/>
            <person name="O'Malley M.A."/>
        </authorList>
    </citation>
    <scope>NUCLEOTIDE SEQUENCE [LARGE SCALE GENOMIC DNA]</scope>
    <source>
        <strain evidence="2 3">S4</strain>
    </source>
</reference>
<accession>A0A1Y1UA02</accession>